<evidence type="ECO:0000256" key="7">
    <source>
        <dbReference type="PROSITE-ProRule" id="PRU01023"/>
    </source>
</evidence>
<evidence type="ECO:0000259" key="8">
    <source>
        <dbReference type="PROSITE" id="PS51686"/>
    </source>
</evidence>
<dbReference type="PROSITE" id="PS01153">
    <property type="entry name" value="NOL1_NOP2_SUN"/>
    <property type="match status" value="1"/>
</dbReference>
<evidence type="ECO:0000313" key="10">
    <source>
        <dbReference type="Proteomes" id="UP000253034"/>
    </source>
</evidence>
<dbReference type="GO" id="GO:0001510">
    <property type="term" value="P:RNA methylation"/>
    <property type="evidence" value="ECO:0007669"/>
    <property type="project" value="InterPro"/>
</dbReference>
<dbReference type="SUPFAM" id="SSF53335">
    <property type="entry name" value="S-adenosyl-L-methionine-dependent methyltransferases"/>
    <property type="match status" value="1"/>
</dbReference>
<dbReference type="InterPro" id="IPR011023">
    <property type="entry name" value="Nop2p"/>
</dbReference>
<keyword evidence="3 7" id="KW-0489">Methyltransferase</keyword>
<dbReference type="InterPro" id="IPR027391">
    <property type="entry name" value="Nol1_Nop2_Fmu_2"/>
</dbReference>
<feature type="binding site" evidence="7">
    <location>
        <begin position="110"/>
        <end position="116"/>
    </location>
    <ligand>
        <name>S-adenosyl-L-methionine</name>
        <dbReference type="ChEBI" id="CHEBI:59789"/>
    </ligand>
</feature>
<name>A0A369BGR7_9FIRM</name>
<evidence type="ECO:0000256" key="3">
    <source>
        <dbReference type="ARBA" id="ARBA00022603"/>
    </source>
</evidence>
<comment type="similarity">
    <text evidence="1 7">Belongs to the class I-like SAM-binding methyltransferase superfamily. RsmB/NOP family.</text>
</comment>
<dbReference type="Pfam" id="PF13636">
    <property type="entry name" value="Methyltranf_PUA"/>
    <property type="match status" value="1"/>
</dbReference>
<comment type="caution">
    <text evidence="7">Lacks conserved residue(s) required for the propagation of feature annotation.</text>
</comment>
<dbReference type="PROSITE" id="PS51686">
    <property type="entry name" value="SAM_MT_RSMB_NOP"/>
    <property type="match status" value="1"/>
</dbReference>
<dbReference type="Gene3D" id="3.40.50.150">
    <property type="entry name" value="Vaccinia Virus protein VP39"/>
    <property type="match status" value="1"/>
</dbReference>
<evidence type="ECO:0000256" key="1">
    <source>
        <dbReference type="ARBA" id="ARBA00007494"/>
    </source>
</evidence>
<evidence type="ECO:0000256" key="2">
    <source>
        <dbReference type="ARBA" id="ARBA00022490"/>
    </source>
</evidence>
<dbReference type="PANTHER" id="PTHR22807">
    <property type="entry name" value="NOP2 YEAST -RELATED NOL1/NOP2/FMU SUN DOMAIN-CONTAINING"/>
    <property type="match status" value="1"/>
</dbReference>
<dbReference type="RefSeq" id="WP_114296718.1">
    <property type="nucleotide sequence ID" value="NZ_QPJT01000004.1"/>
</dbReference>
<dbReference type="CDD" id="cd02440">
    <property type="entry name" value="AdoMet_MTases"/>
    <property type="match status" value="1"/>
</dbReference>
<dbReference type="Gene3D" id="3.30.70.1170">
    <property type="entry name" value="Sun protein, domain 3"/>
    <property type="match status" value="1"/>
</dbReference>
<dbReference type="NCBIfam" id="TIGR00446">
    <property type="entry name" value="nop2p"/>
    <property type="match status" value="1"/>
</dbReference>
<accession>A0A369BGR7</accession>
<dbReference type="Gene3D" id="2.30.130.60">
    <property type="match status" value="1"/>
</dbReference>
<gene>
    <name evidence="9" type="ORF">DFR58_104144</name>
</gene>
<dbReference type="Pfam" id="PF01189">
    <property type="entry name" value="Methyltr_RsmB-F"/>
    <property type="match status" value="1"/>
</dbReference>
<keyword evidence="5 7" id="KW-0949">S-adenosyl-L-methionine</keyword>
<dbReference type="Pfam" id="PF17126">
    <property type="entry name" value="RsmF_methylt_CI"/>
    <property type="match status" value="1"/>
</dbReference>
<dbReference type="CDD" id="cd21147">
    <property type="entry name" value="RsmF_methylt_CTD1"/>
    <property type="match status" value="1"/>
</dbReference>
<protein>
    <submittedName>
        <fullName evidence="9">NOL1/NOP2/sun family putative RNA methylase</fullName>
    </submittedName>
</protein>
<dbReference type="InterPro" id="IPR031341">
    <property type="entry name" value="Methyltr_RsmF_N"/>
</dbReference>
<proteinExistence type="inferred from homology"/>
<feature type="domain" description="SAM-dependent MTase RsmB/NOP-type" evidence="8">
    <location>
        <begin position="23"/>
        <end position="302"/>
    </location>
</feature>
<evidence type="ECO:0000313" key="9">
    <source>
        <dbReference type="EMBL" id="RCX18874.1"/>
    </source>
</evidence>
<keyword evidence="10" id="KW-1185">Reference proteome</keyword>
<evidence type="ECO:0000256" key="5">
    <source>
        <dbReference type="ARBA" id="ARBA00022691"/>
    </source>
</evidence>
<dbReference type="Proteomes" id="UP000253034">
    <property type="component" value="Unassembled WGS sequence"/>
</dbReference>
<dbReference type="InterPro" id="IPR001678">
    <property type="entry name" value="MeTrfase_RsmB-F_NOP2_dom"/>
</dbReference>
<dbReference type="InterPro" id="IPR031340">
    <property type="entry name" value="RsmF_methylt_CI"/>
</dbReference>
<feature type="active site" description="Nucleophile" evidence="7">
    <location>
        <position position="232"/>
    </location>
</feature>
<dbReference type="EMBL" id="QPJT01000004">
    <property type="protein sequence ID" value="RCX18874.1"/>
    <property type="molecule type" value="Genomic_DNA"/>
</dbReference>
<dbReference type="InterPro" id="IPR029063">
    <property type="entry name" value="SAM-dependent_MTases_sf"/>
</dbReference>
<dbReference type="InterPro" id="IPR049560">
    <property type="entry name" value="MeTrfase_RsmB-F_NOP2_cat"/>
</dbReference>
<dbReference type="PANTHER" id="PTHR22807:SF30">
    <property type="entry name" value="28S RRNA (CYTOSINE(4447)-C(5))-METHYLTRANSFERASE-RELATED"/>
    <property type="match status" value="1"/>
</dbReference>
<evidence type="ECO:0000256" key="6">
    <source>
        <dbReference type="ARBA" id="ARBA00022884"/>
    </source>
</evidence>
<dbReference type="GO" id="GO:0008757">
    <property type="term" value="F:S-adenosylmethionine-dependent methyltransferase activity"/>
    <property type="evidence" value="ECO:0007669"/>
    <property type="project" value="InterPro"/>
</dbReference>
<dbReference type="InterPro" id="IPR023267">
    <property type="entry name" value="RCMT"/>
</dbReference>
<reference evidence="9 10" key="1">
    <citation type="submission" date="2018-07" db="EMBL/GenBank/DDBJ databases">
        <title>Genomic Encyclopedia of Type Strains, Phase IV (KMG-IV): sequencing the most valuable type-strain genomes for metagenomic binning, comparative biology and taxonomic classification.</title>
        <authorList>
            <person name="Goeker M."/>
        </authorList>
    </citation>
    <scope>NUCLEOTIDE SEQUENCE [LARGE SCALE GENOMIC DNA]</scope>
    <source>
        <strain evidence="9 10">DSM 27016</strain>
    </source>
</reference>
<dbReference type="InterPro" id="IPR018314">
    <property type="entry name" value="RsmB/NOL1/NOP2-like_CS"/>
</dbReference>
<keyword evidence="2" id="KW-0963">Cytoplasm</keyword>
<dbReference type="AlphaFoldDB" id="A0A369BGR7"/>
<dbReference type="OrthoDB" id="9810297at2"/>
<dbReference type="GO" id="GO:0003723">
    <property type="term" value="F:RNA binding"/>
    <property type="evidence" value="ECO:0007669"/>
    <property type="project" value="UniProtKB-UniRule"/>
</dbReference>
<evidence type="ECO:0000256" key="4">
    <source>
        <dbReference type="ARBA" id="ARBA00022679"/>
    </source>
</evidence>
<feature type="binding site" evidence="7">
    <location>
        <position position="179"/>
    </location>
    <ligand>
        <name>S-adenosyl-L-methionine</name>
        <dbReference type="ChEBI" id="CHEBI:59789"/>
    </ligand>
</feature>
<dbReference type="GO" id="GO:0006396">
    <property type="term" value="P:RNA processing"/>
    <property type="evidence" value="ECO:0007669"/>
    <property type="project" value="InterPro"/>
</dbReference>
<keyword evidence="6 7" id="KW-0694">RNA-binding</keyword>
<dbReference type="Pfam" id="PF17125">
    <property type="entry name" value="Methyltr_RsmF_N"/>
    <property type="match status" value="1"/>
</dbReference>
<organism evidence="9 10">
    <name type="scientific">Anaerobacterium chartisolvens</name>
    <dbReference type="NCBI Taxonomy" id="1297424"/>
    <lineage>
        <taxon>Bacteria</taxon>
        <taxon>Bacillati</taxon>
        <taxon>Bacillota</taxon>
        <taxon>Clostridia</taxon>
        <taxon>Eubacteriales</taxon>
        <taxon>Oscillospiraceae</taxon>
        <taxon>Anaerobacterium</taxon>
    </lineage>
</organism>
<keyword evidence="4 7" id="KW-0808">Transferase</keyword>
<feature type="binding site" evidence="7">
    <location>
        <position position="134"/>
    </location>
    <ligand>
        <name>S-adenosyl-L-methionine</name>
        <dbReference type="ChEBI" id="CHEBI:59789"/>
    </ligand>
</feature>
<dbReference type="PRINTS" id="PR02008">
    <property type="entry name" value="RCMTFAMILY"/>
</dbReference>
<sequence length="461" mass="51900">MRLPEDFLNKMSALMEKDEYESLIQSYEKPRYYGLRINTLKISVEEFLKISPFELEPIPWVRDGFYYREGESPGKHPYYNAGLYYIQEPSAMLPGEVVDSQPGERILDLCAAPGGKTVQIAAGMKGRGILVANDISSDRVKALIKNIELCGVRNAIVTNETPQKLAGAFPEFFDKILVDAPCSGEGMFRKDQDAVKSWEKFKSEKCSAMQWDILEQVDKMLRPGGYIIYSTCTFSPEENEKMISAFLSLNNGYEVVEISTVGGMERGRPGWAEGNQAVAGTVRLWPHRVKGEGHFAALLRKKAGESRAAAYIPSDSDSRNDVRLNFFRSFAEENLSEDLNIGGGGYFDIKGSNLYAFPERVPELKGIRVAKFGWYLGEFGKNRFEPSHSMVVSLNKQDLKNTIDFACDSKELSSYLKGETLMLEGEKGMKAVCVNGYTLGWAKQMDYMLKNLYPKGWRRMS</sequence>
<dbReference type="GO" id="GO:0008173">
    <property type="term" value="F:RNA methyltransferase activity"/>
    <property type="evidence" value="ECO:0007669"/>
    <property type="project" value="InterPro"/>
</dbReference>
<comment type="caution">
    <text evidence="9">The sequence shown here is derived from an EMBL/GenBank/DDBJ whole genome shotgun (WGS) entry which is preliminary data.</text>
</comment>